<evidence type="ECO:0000313" key="3">
    <source>
        <dbReference type="Proteomes" id="UP000515733"/>
    </source>
</evidence>
<accession>A0A6S6XZ35</accession>
<dbReference type="Pfam" id="PF09361">
    <property type="entry name" value="Phasin_2"/>
    <property type="match status" value="1"/>
</dbReference>
<proteinExistence type="predicted"/>
<name>A0A6S6XZ35_9PROT</name>
<dbReference type="KEGG" id="doe:DENOEST_0987"/>
<organism evidence="2 3">
    <name type="scientific">Denitratisoma oestradiolicum</name>
    <dbReference type="NCBI Taxonomy" id="311182"/>
    <lineage>
        <taxon>Bacteria</taxon>
        <taxon>Pseudomonadati</taxon>
        <taxon>Pseudomonadota</taxon>
        <taxon>Betaproteobacteria</taxon>
        <taxon>Nitrosomonadales</taxon>
        <taxon>Sterolibacteriaceae</taxon>
        <taxon>Denitratisoma</taxon>
    </lineage>
</organism>
<dbReference type="EMBL" id="LR778301">
    <property type="protein sequence ID" value="CAB1368152.1"/>
    <property type="molecule type" value="Genomic_DNA"/>
</dbReference>
<dbReference type="Proteomes" id="UP000515733">
    <property type="component" value="Chromosome"/>
</dbReference>
<dbReference type="NCBIfam" id="TIGR01841">
    <property type="entry name" value="phasin"/>
    <property type="match status" value="1"/>
</dbReference>
<dbReference type="InterPro" id="IPR010127">
    <property type="entry name" value="Phasin_subfam-1"/>
</dbReference>
<sequence>MSKPVPPLAEMQQKNLAAAMELARLSMASSQRMIELQADLARKLFEDGVAQAQAQLEAKDPMQLAAMRNQHAQETAQHVIEAGKRIADLGNEARTEFTRLLGQQLASGGEEMAQAMQNAFQSLPGGAGPMADMMKTAMNNAQGALAQMAQVSQTLMGNLTEAARKGNGRK</sequence>
<dbReference type="AlphaFoldDB" id="A0A6S6XZ35"/>
<dbReference type="InterPro" id="IPR018968">
    <property type="entry name" value="Phasin"/>
</dbReference>
<reference evidence="2 3" key="1">
    <citation type="submission" date="2020-03" db="EMBL/GenBank/DDBJ databases">
        <authorList>
            <consortium name="Genoscope - CEA"/>
            <person name="William W."/>
        </authorList>
    </citation>
    <scope>NUCLEOTIDE SEQUENCE [LARGE SCALE GENOMIC DNA]</scope>
    <source>
        <strain evidence="3">DSM 16959</strain>
    </source>
</reference>
<protein>
    <recommendedName>
        <fullName evidence="1">Phasin domain-containing protein</fullName>
    </recommendedName>
</protein>
<evidence type="ECO:0000313" key="2">
    <source>
        <dbReference type="EMBL" id="CAB1368152.1"/>
    </source>
</evidence>
<dbReference type="RefSeq" id="WP_170228271.1">
    <property type="nucleotide sequence ID" value="NZ_LR778301.1"/>
</dbReference>
<evidence type="ECO:0000259" key="1">
    <source>
        <dbReference type="Pfam" id="PF09361"/>
    </source>
</evidence>
<gene>
    <name evidence="2" type="ORF">DENOEST_0987</name>
</gene>
<keyword evidence="3" id="KW-1185">Reference proteome</keyword>
<feature type="domain" description="Phasin" evidence="1">
    <location>
        <begin position="9"/>
        <end position="104"/>
    </location>
</feature>